<dbReference type="EMBL" id="CAKOGL010000013">
    <property type="protein sequence ID" value="CAH2093681.1"/>
    <property type="molecule type" value="Genomic_DNA"/>
</dbReference>
<sequence length="498" mass="57915">MHFYFETTKLCLTVLLPIILYWIHWRWRHRRMLELAALVPGPPALPILGNALFFMAKSEEQLDKLARLSETYGQYVKFWLGPELNIYVKNPTDVKNLLTSNKVNQKGPVYEFMTAFIGRGILTGGPSWRLYRKIATPTYNKKSVKIFNAVFNAEAKELTNILSSKEPTKTFDVYYDVLNCTTQCVCQTLMGLSKEDSKNIKYLHEVITKTQSMYSLIFTKMTRWWLHIPFIYWLTGNKAKERYFIRLVDEMTSDILQKRRNALQHETVSEDVQGVVDRFISHGLSDEEIKLETFCLFTTSQEASAKIASAVLLFLAHLPEWQEKVYKEILEVIGQDENVSEEQLKKLQYLDMVYKEVLRYMSIAALIQRTVEEEVTIDDGKITLPVGTSLVIPIHDLHRDPRYWEDPYKVKPERFLPENVKSRDPNAFVPFSLGPMDCLGRVYATTLIKTLVVKVIRRVHLEADGRLEDLKLQVAISVKYVDGYNLRARKRRPFNAYT</sequence>
<evidence type="ECO:0000313" key="16">
    <source>
        <dbReference type="Proteomes" id="UP001153954"/>
    </source>
</evidence>
<keyword evidence="16" id="KW-1185">Reference proteome</keyword>
<evidence type="ECO:0000256" key="3">
    <source>
        <dbReference type="ARBA" id="ARBA00004174"/>
    </source>
</evidence>
<evidence type="ECO:0000313" key="15">
    <source>
        <dbReference type="EMBL" id="CAH2093681.1"/>
    </source>
</evidence>
<evidence type="ECO:0000256" key="10">
    <source>
        <dbReference type="ARBA" id="ARBA00023002"/>
    </source>
</evidence>
<dbReference type="GO" id="GO:0016705">
    <property type="term" value="F:oxidoreductase activity, acting on paired donors, with incorporation or reduction of molecular oxygen"/>
    <property type="evidence" value="ECO:0007669"/>
    <property type="project" value="InterPro"/>
</dbReference>
<keyword evidence="12" id="KW-0503">Monooxygenase</keyword>
<evidence type="ECO:0000256" key="2">
    <source>
        <dbReference type="ARBA" id="ARBA00003690"/>
    </source>
</evidence>
<comment type="similarity">
    <text evidence="5">Belongs to the cytochrome P450 family.</text>
</comment>
<dbReference type="PRINTS" id="PR00463">
    <property type="entry name" value="EP450I"/>
</dbReference>
<dbReference type="InterPro" id="IPR050196">
    <property type="entry name" value="Cytochrome_P450_Monoox"/>
</dbReference>
<dbReference type="GO" id="GO:0004497">
    <property type="term" value="F:monooxygenase activity"/>
    <property type="evidence" value="ECO:0007669"/>
    <property type="project" value="UniProtKB-KW"/>
</dbReference>
<comment type="cofactor">
    <cofactor evidence="1 14">
        <name>heme</name>
        <dbReference type="ChEBI" id="CHEBI:30413"/>
    </cofactor>
</comment>
<keyword evidence="10" id="KW-0560">Oxidoreductase</keyword>
<dbReference type="GO" id="GO:0020037">
    <property type="term" value="F:heme binding"/>
    <property type="evidence" value="ECO:0007669"/>
    <property type="project" value="InterPro"/>
</dbReference>
<evidence type="ECO:0000256" key="14">
    <source>
        <dbReference type="PIRSR" id="PIRSR602401-1"/>
    </source>
</evidence>
<dbReference type="GO" id="GO:0005506">
    <property type="term" value="F:iron ion binding"/>
    <property type="evidence" value="ECO:0007669"/>
    <property type="project" value="InterPro"/>
</dbReference>
<evidence type="ECO:0000256" key="11">
    <source>
        <dbReference type="ARBA" id="ARBA00023004"/>
    </source>
</evidence>
<evidence type="ECO:0008006" key="17">
    <source>
        <dbReference type="Google" id="ProtNLM"/>
    </source>
</evidence>
<keyword evidence="6 14" id="KW-0349">Heme</keyword>
<evidence type="ECO:0000256" key="1">
    <source>
        <dbReference type="ARBA" id="ARBA00001971"/>
    </source>
</evidence>
<dbReference type="PANTHER" id="PTHR24291">
    <property type="entry name" value="CYTOCHROME P450 FAMILY 4"/>
    <property type="match status" value="1"/>
</dbReference>
<proteinExistence type="inferred from homology"/>
<dbReference type="Pfam" id="PF00067">
    <property type="entry name" value="p450"/>
    <property type="match status" value="1"/>
</dbReference>
<dbReference type="Proteomes" id="UP001153954">
    <property type="component" value="Unassembled WGS sequence"/>
</dbReference>
<name>A0AAU9U6U0_EUPED</name>
<dbReference type="InterPro" id="IPR001128">
    <property type="entry name" value="Cyt_P450"/>
</dbReference>
<dbReference type="InterPro" id="IPR036396">
    <property type="entry name" value="Cyt_P450_sf"/>
</dbReference>
<evidence type="ECO:0000256" key="8">
    <source>
        <dbReference type="ARBA" id="ARBA00022824"/>
    </source>
</evidence>
<protein>
    <recommendedName>
        <fullName evidence="17">Cytochrome P450</fullName>
    </recommendedName>
</protein>
<evidence type="ECO:0000256" key="12">
    <source>
        <dbReference type="ARBA" id="ARBA00023033"/>
    </source>
</evidence>
<organism evidence="15 16">
    <name type="scientific">Euphydryas editha</name>
    <name type="common">Edith's checkerspot</name>
    <dbReference type="NCBI Taxonomy" id="104508"/>
    <lineage>
        <taxon>Eukaryota</taxon>
        <taxon>Metazoa</taxon>
        <taxon>Ecdysozoa</taxon>
        <taxon>Arthropoda</taxon>
        <taxon>Hexapoda</taxon>
        <taxon>Insecta</taxon>
        <taxon>Pterygota</taxon>
        <taxon>Neoptera</taxon>
        <taxon>Endopterygota</taxon>
        <taxon>Lepidoptera</taxon>
        <taxon>Glossata</taxon>
        <taxon>Ditrysia</taxon>
        <taxon>Papilionoidea</taxon>
        <taxon>Nymphalidae</taxon>
        <taxon>Nymphalinae</taxon>
        <taxon>Euphydryas</taxon>
    </lineage>
</organism>
<evidence type="ECO:0000256" key="9">
    <source>
        <dbReference type="ARBA" id="ARBA00022848"/>
    </source>
</evidence>
<reference evidence="15" key="1">
    <citation type="submission" date="2022-03" db="EMBL/GenBank/DDBJ databases">
        <authorList>
            <person name="Tunstrom K."/>
        </authorList>
    </citation>
    <scope>NUCLEOTIDE SEQUENCE</scope>
</reference>
<dbReference type="PANTHER" id="PTHR24291:SF189">
    <property type="entry name" value="CYTOCHROME P450 4C3-RELATED"/>
    <property type="match status" value="1"/>
</dbReference>
<evidence type="ECO:0000256" key="7">
    <source>
        <dbReference type="ARBA" id="ARBA00022723"/>
    </source>
</evidence>
<dbReference type="Gene3D" id="1.10.630.10">
    <property type="entry name" value="Cytochrome P450"/>
    <property type="match status" value="1"/>
</dbReference>
<dbReference type="SUPFAM" id="SSF48264">
    <property type="entry name" value="Cytochrome P450"/>
    <property type="match status" value="1"/>
</dbReference>
<comment type="function">
    <text evidence="2">May be involved in the metabolism of insect hormones and in the breakdown of synthetic insecticides.</text>
</comment>
<keyword evidence="9" id="KW-0492">Microsome</keyword>
<comment type="caution">
    <text evidence="15">The sequence shown here is derived from an EMBL/GenBank/DDBJ whole genome shotgun (WGS) entry which is preliminary data.</text>
</comment>
<gene>
    <name evidence="15" type="ORF">EEDITHA_LOCUS9323</name>
</gene>
<dbReference type="AlphaFoldDB" id="A0AAU9U6U0"/>
<dbReference type="InterPro" id="IPR002401">
    <property type="entry name" value="Cyt_P450_E_grp-I"/>
</dbReference>
<keyword evidence="8" id="KW-0256">Endoplasmic reticulum</keyword>
<evidence type="ECO:0000256" key="4">
    <source>
        <dbReference type="ARBA" id="ARBA00004406"/>
    </source>
</evidence>
<comment type="subcellular location">
    <subcellularLocation>
        <location evidence="4">Endoplasmic reticulum membrane</location>
        <topology evidence="4">Peripheral membrane protein</topology>
    </subcellularLocation>
    <subcellularLocation>
        <location evidence="3">Microsome membrane</location>
        <topology evidence="3">Peripheral membrane protein</topology>
    </subcellularLocation>
</comment>
<keyword evidence="11 14" id="KW-0408">Iron</keyword>
<accession>A0AAU9U6U0</accession>
<evidence type="ECO:0000256" key="13">
    <source>
        <dbReference type="ARBA" id="ARBA00023136"/>
    </source>
</evidence>
<dbReference type="GO" id="GO:0005789">
    <property type="term" value="C:endoplasmic reticulum membrane"/>
    <property type="evidence" value="ECO:0007669"/>
    <property type="project" value="UniProtKB-SubCell"/>
</dbReference>
<keyword evidence="13" id="KW-0472">Membrane</keyword>
<feature type="binding site" description="axial binding residue" evidence="14">
    <location>
        <position position="438"/>
    </location>
    <ligand>
        <name>heme</name>
        <dbReference type="ChEBI" id="CHEBI:30413"/>
    </ligand>
    <ligandPart>
        <name>Fe</name>
        <dbReference type="ChEBI" id="CHEBI:18248"/>
    </ligandPart>
</feature>
<keyword evidence="7 14" id="KW-0479">Metal-binding</keyword>
<evidence type="ECO:0000256" key="5">
    <source>
        <dbReference type="ARBA" id="ARBA00010617"/>
    </source>
</evidence>
<evidence type="ECO:0000256" key="6">
    <source>
        <dbReference type="ARBA" id="ARBA00022617"/>
    </source>
</evidence>